<evidence type="ECO:0000256" key="2">
    <source>
        <dbReference type="SAM" id="Phobius"/>
    </source>
</evidence>
<name>A0ABW1SGY4_9LACO</name>
<feature type="transmembrane region" description="Helical" evidence="2">
    <location>
        <begin position="6"/>
        <end position="28"/>
    </location>
</feature>
<evidence type="ECO:0000313" key="4">
    <source>
        <dbReference type="Proteomes" id="UP001596171"/>
    </source>
</evidence>
<reference evidence="4" key="1">
    <citation type="journal article" date="2019" name="Int. J. Syst. Evol. Microbiol.">
        <title>The Global Catalogue of Microorganisms (GCM) 10K type strain sequencing project: providing services to taxonomists for standard genome sequencing and annotation.</title>
        <authorList>
            <consortium name="The Broad Institute Genomics Platform"/>
            <consortium name="The Broad Institute Genome Sequencing Center for Infectious Disease"/>
            <person name="Wu L."/>
            <person name="Ma J."/>
        </authorList>
    </citation>
    <scope>NUCLEOTIDE SEQUENCE [LARGE SCALE GENOMIC DNA]</scope>
    <source>
        <strain evidence="4">CCM 8930</strain>
    </source>
</reference>
<dbReference type="Proteomes" id="UP001596171">
    <property type="component" value="Unassembled WGS sequence"/>
</dbReference>
<dbReference type="EMBL" id="JBHSSE010000003">
    <property type="protein sequence ID" value="MFC6200589.1"/>
    <property type="molecule type" value="Genomic_DNA"/>
</dbReference>
<keyword evidence="2" id="KW-1133">Transmembrane helix</keyword>
<keyword evidence="2" id="KW-0472">Membrane</keyword>
<accession>A0ABW1SGY4</accession>
<sequence length="67" mass="7803">MSISEIIIWTAVFILATGFITVITTAVLMRRAKNHPVDEPKQTSKEDDWDKDSWAHDDWKKGNWDDK</sequence>
<evidence type="ECO:0000313" key="3">
    <source>
        <dbReference type="EMBL" id="MFC6200589.1"/>
    </source>
</evidence>
<keyword evidence="4" id="KW-1185">Reference proteome</keyword>
<dbReference type="RefSeq" id="WP_137614898.1">
    <property type="nucleotide sequence ID" value="NZ_BJDI01000001.1"/>
</dbReference>
<gene>
    <name evidence="3" type="ORF">ACFP1L_01605</name>
</gene>
<feature type="compositionally biased region" description="Basic and acidic residues" evidence="1">
    <location>
        <begin position="35"/>
        <end position="67"/>
    </location>
</feature>
<proteinExistence type="predicted"/>
<evidence type="ECO:0000256" key="1">
    <source>
        <dbReference type="SAM" id="MobiDB-lite"/>
    </source>
</evidence>
<keyword evidence="2" id="KW-0812">Transmembrane</keyword>
<protein>
    <submittedName>
        <fullName evidence="3">Uncharacterized protein</fullName>
    </submittedName>
</protein>
<organism evidence="3 4">
    <name type="scientific">Lactiplantibacillus nangangensis</name>
    <dbReference type="NCBI Taxonomy" id="2559917"/>
    <lineage>
        <taxon>Bacteria</taxon>
        <taxon>Bacillati</taxon>
        <taxon>Bacillota</taxon>
        <taxon>Bacilli</taxon>
        <taxon>Lactobacillales</taxon>
        <taxon>Lactobacillaceae</taxon>
        <taxon>Lactiplantibacillus</taxon>
    </lineage>
</organism>
<comment type="caution">
    <text evidence="3">The sequence shown here is derived from an EMBL/GenBank/DDBJ whole genome shotgun (WGS) entry which is preliminary data.</text>
</comment>
<feature type="region of interest" description="Disordered" evidence="1">
    <location>
        <begin position="34"/>
        <end position="67"/>
    </location>
</feature>